<dbReference type="EMBL" id="CAJRAY010000083">
    <property type="protein sequence ID" value="CAG5091692.1"/>
    <property type="molecule type" value="Genomic_DNA"/>
</dbReference>
<name>A0ABM8V7G9_THEXY</name>
<dbReference type="PRINTS" id="PR00605">
    <property type="entry name" value="CYTCHROMECIC"/>
</dbReference>
<dbReference type="Proteomes" id="UP000681526">
    <property type="component" value="Unassembled WGS sequence"/>
</dbReference>
<feature type="signal peptide" evidence="7">
    <location>
        <begin position="1"/>
        <end position="21"/>
    </location>
</feature>
<accession>A0ABM8V7G9</accession>
<dbReference type="RefSeq" id="WP_213485713.1">
    <property type="nucleotide sequence ID" value="NZ_CAJRAY010000083.1"/>
</dbReference>
<keyword evidence="1" id="KW-0813">Transport</keyword>
<dbReference type="SUPFAM" id="SSF46626">
    <property type="entry name" value="Cytochrome c"/>
    <property type="match status" value="1"/>
</dbReference>
<evidence type="ECO:0000256" key="3">
    <source>
        <dbReference type="ARBA" id="ARBA00022723"/>
    </source>
</evidence>
<reference evidence="9 10" key="1">
    <citation type="submission" date="2021-04" db="EMBL/GenBank/DDBJ databases">
        <authorList>
            <person name="Rakotoarivonina H."/>
        </authorList>
    </citation>
    <scope>NUCLEOTIDE SEQUENCE [LARGE SCALE GENOMIC DNA]</scope>
    <source>
        <strain evidence="9 10">XE</strain>
    </source>
</reference>
<keyword evidence="5 6" id="KW-0408">Iron</keyword>
<dbReference type="PANTHER" id="PTHR37823">
    <property type="entry name" value="CYTOCHROME C-553-LIKE"/>
    <property type="match status" value="1"/>
</dbReference>
<evidence type="ECO:0000256" key="4">
    <source>
        <dbReference type="ARBA" id="ARBA00022982"/>
    </source>
</evidence>
<feature type="chain" id="PRO_5045822170" evidence="7">
    <location>
        <begin position="22"/>
        <end position="112"/>
    </location>
</feature>
<keyword evidence="7" id="KW-0732">Signal</keyword>
<keyword evidence="3 6" id="KW-0479">Metal-binding</keyword>
<keyword evidence="10" id="KW-1185">Reference proteome</keyword>
<dbReference type="Gene3D" id="1.10.760.10">
    <property type="entry name" value="Cytochrome c-like domain"/>
    <property type="match status" value="1"/>
</dbReference>
<evidence type="ECO:0000313" key="9">
    <source>
        <dbReference type="EMBL" id="CAG5091692.1"/>
    </source>
</evidence>
<dbReference type="Pfam" id="PF13442">
    <property type="entry name" value="Cytochrome_CBB3"/>
    <property type="match status" value="1"/>
</dbReference>
<dbReference type="InterPro" id="IPR009056">
    <property type="entry name" value="Cyt_c-like_dom"/>
</dbReference>
<evidence type="ECO:0000313" key="10">
    <source>
        <dbReference type="Proteomes" id="UP000681526"/>
    </source>
</evidence>
<proteinExistence type="predicted"/>
<dbReference type="PANTHER" id="PTHR37823:SF4">
    <property type="entry name" value="MENAQUINOL-CYTOCHROME C REDUCTASE CYTOCHROME B_C SUBUNIT"/>
    <property type="match status" value="1"/>
</dbReference>
<evidence type="ECO:0000256" key="6">
    <source>
        <dbReference type="PROSITE-ProRule" id="PRU00433"/>
    </source>
</evidence>
<sequence>MAGRKGWLALLLLAVGLTACGGGGGNGTGQGKADEADRVAAEGERLYMNRCMSCHGGELEGGFGPELRNVGERMSREEFIAVVRDGRNTMPAFRDRLTDDEIGAIIDWLDKQ</sequence>
<dbReference type="InterPro" id="IPR008168">
    <property type="entry name" value="Cyt_C_IC"/>
</dbReference>
<comment type="caution">
    <text evidence="9">The sequence shown here is derived from an EMBL/GenBank/DDBJ whole genome shotgun (WGS) entry which is preliminary data.</text>
</comment>
<dbReference type="PROSITE" id="PS51257">
    <property type="entry name" value="PROKAR_LIPOPROTEIN"/>
    <property type="match status" value="1"/>
</dbReference>
<dbReference type="InterPro" id="IPR051811">
    <property type="entry name" value="Cytochrome_c550/c551-like"/>
</dbReference>
<keyword evidence="4" id="KW-0249">Electron transport</keyword>
<evidence type="ECO:0000256" key="1">
    <source>
        <dbReference type="ARBA" id="ARBA00022448"/>
    </source>
</evidence>
<evidence type="ECO:0000259" key="8">
    <source>
        <dbReference type="PROSITE" id="PS51007"/>
    </source>
</evidence>
<evidence type="ECO:0000256" key="5">
    <source>
        <dbReference type="ARBA" id="ARBA00023004"/>
    </source>
</evidence>
<feature type="domain" description="Cytochrome c" evidence="8">
    <location>
        <begin position="38"/>
        <end position="112"/>
    </location>
</feature>
<dbReference type="InterPro" id="IPR036909">
    <property type="entry name" value="Cyt_c-like_dom_sf"/>
</dbReference>
<evidence type="ECO:0000256" key="2">
    <source>
        <dbReference type="ARBA" id="ARBA00022617"/>
    </source>
</evidence>
<protein>
    <submittedName>
        <fullName evidence="9">Probable cytochrome c551</fullName>
    </submittedName>
</protein>
<evidence type="ECO:0000256" key="7">
    <source>
        <dbReference type="SAM" id="SignalP"/>
    </source>
</evidence>
<organism evidence="9 10">
    <name type="scientific">Thermobacillus xylanilyticus</name>
    <dbReference type="NCBI Taxonomy" id="76633"/>
    <lineage>
        <taxon>Bacteria</taxon>
        <taxon>Bacillati</taxon>
        <taxon>Bacillota</taxon>
        <taxon>Bacilli</taxon>
        <taxon>Bacillales</taxon>
        <taxon>Paenibacillaceae</taxon>
        <taxon>Thermobacillus</taxon>
    </lineage>
</organism>
<gene>
    <name evidence="9" type="primary">txxe 3449 cccB</name>
    <name evidence="9" type="ORF">TXXE_16135</name>
</gene>
<keyword evidence="2 6" id="KW-0349">Heme</keyword>
<dbReference type="PROSITE" id="PS51007">
    <property type="entry name" value="CYTC"/>
    <property type="match status" value="1"/>
</dbReference>